<dbReference type="EMBL" id="CP054020">
    <property type="protein sequence ID" value="QKI90228.1"/>
    <property type="molecule type" value="Genomic_DNA"/>
</dbReference>
<organism evidence="2 3">
    <name type="scientific">Thiomicrorhabdus xiamenensis</name>
    <dbReference type="NCBI Taxonomy" id="2739063"/>
    <lineage>
        <taxon>Bacteria</taxon>
        <taxon>Pseudomonadati</taxon>
        <taxon>Pseudomonadota</taxon>
        <taxon>Gammaproteobacteria</taxon>
        <taxon>Thiotrichales</taxon>
        <taxon>Piscirickettsiaceae</taxon>
        <taxon>Thiomicrorhabdus</taxon>
    </lineage>
</organism>
<keyword evidence="1" id="KW-0472">Membrane</keyword>
<dbReference type="RefSeq" id="WP_173286831.1">
    <property type="nucleotide sequence ID" value="NZ_CP054020.1"/>
</dbReference>
<feature type="transmembrane region" description="Helical" evidence="1">
    <location>
        <begin position="6"/>
        <end position="23"/>
    </location>
</feature>
<gene>
    <name evidence="2" type="ORF">HQN79_11940</name>
</gene>
<dbReference type="AlphaFoldDB" id="A0A7D4THD2"/>
<keyword evidence="3" id="KW-1185">Reference proteome</keyword>
<feature type="transmembrane region" description="Helical" evidence="1">
    <location>
        <begin position="55"/>
        <end position="72"/>
    </location>
</feature>
<sequence>MSEVLPVVNYWLLFFIGVIFLALQLLTQMHWLKIIGLSLLIVGASTLVFDIKDGLFQLIWLLIMAFLLYQVGKNGRSKVWVADEHPEGGTGVISRVDGELKVIYKNKSWPIVTDEERLHPGDHVVVLEIIDDKATVELLSRKSVHAKN</sequence>
<feature type="transmembrane region" description="Helical" evidence="1">
    <location>
        <begin position="30"/>
        <end position="49"/>
    </location>
</feature>
<name>A0A7D4THD2_9GAMM</name>
<reference evidence="2 3" key="1">
    <citation type="submission" date="2020-05" db="EMBL/GenBank/DDBJ databases">
        <title>Thiomicrorhabdus sediminis sp.nov. and Thiomicrorhabdus xiamenensis sp.nov., novel sulfur-oxidizing bacteria isolated from coastal sediment.</title>
        <authorList>
            <person name="Liu X."/>
        </authorList>
    </citation>
    <scope>NUCLEOTIDE SEQUENCE [LARGE SCALE GENOMIC DNA]</scope>
    <source>
        <strain evidence="2 3">G2</strain>
    </source>
</reference>
<dbReference type="Proteomes" id="UP000504724">
    <property type="component" value="Chromosome"/>
</dbReference>
<evidence type="ECO:0000313" key="2">
    <source>
        <dbReference type="EMBL" id="QKI90228.1"/>
    </source>
</evidence>
<protein>
    <recommendedName>
        <fullName evidence="4">NfeD-like C-terminal domain-containing protein</fullName>
    </recommendedName>
</protein>
<dbReference type="KEGG" id="txa:HQN79_11940"/>
<keyword evidence="1" id="KW-0812">Transmembrane</keyword>
<accession>A0A7D4THD2</accession>
<proteinExistence type="predicted"/>
<keyword evidence="1" id="KW-1133">Transmembrane helix</keyword>
<evidence type="ECO:0000256" key="1">
    <source>
        <dbReference type="SAM" id="Phobius"/>
    </source>
</evidence>
<evidence type="ECO:0008006" key="4">
    <source>
        <dbReference type="Google" id="ProtNLM"/>
    </source>
</evidence>
<evidence type="ECO:0000313" key="3">
    <source>
        <dbReference type="Proteomes" id="UP000504724"/>
    </source>
</evidence>